<accession>A0ABC9VRC7</accession>
<organism evidence="2 3">
    <name type="scientific">Grus japonensis</name>
    <name type="common">Japanese crane</name>
    <name type="synonym">Red-crowned crane</name>
    <dbReference type="NCBI Taxonomy" id="30415"/>
    <lineage>
        <taxon>Eukaryota</taxon>
        <taxon>Metazoa</taxon>
        <taxon>Chordata</taxon>
        <taxon>Craniata</taxon>
        <taxon>Vertebrata</taxon>
        <taxon>Euteleostomi</taxon>
        <taxon>Archelosauria</taxon>
        <taxon>Archosauria</taxon>
        <taxon>Dinosauria</taxon>
        <taxon>Saurischia</taxon>
        <taxon>Theropoda</taxon>
        <taxon>Coelurosauria</taxon>
        <taxon>Aves</taxon>
        <taxon>Neognathae</taxon>
        <taxon>Neoaves</taxon>
        <taxon>Gruiformes</taxon>
        <taxon>Gruidae</taxon>
        <taxon>Grus</taxon>
    </lineage>
</organism>
<name>A0ABC9VRC7_GRUJA</name>
<dbReference type="InterPro" id="IPR043502">
    <property type="entry name" value="DNA/RNA_pol_sf"/>
</dbReference>
<dbReference type="SUPFAM" id="SSF56672">
    <property type="entry name" value="DNA/RNA polymerases"/>
    <property type="match status" value="1"/>
</dbReference>
<evidence type="ECO:0000313" key="3">
    <source>
        <dbReference type="Proteomes" id="UP001623348"/>
    </source>
</evidence>
<protein>
    <submittedName>
        <fullName evidence="2">Mitochondrial enolase superfamily member 1</fullName>
    </submittedName>
</protein>
<dbReference type="PROSITE" id="PS50878">
    <property type="entry name" value="RT_POL"/>
    <property type="match status" value="1"/>
</dbReference>
<dbReference type="EMBL" id="BAAFJT010000001">
    <property type="protein sequence ID" value="GAB0176006.1"/>
    <property type="molecule type" value="Genomic_DNA"/>
</dbReference>
<dbReference type="CDD" id="cd01650">
    <property type="entry name" value="RT_nLTR_like"/>
    <property type="match status" value="1"/>
</dbReference>
<comment type="caution">
    <text evidence="2">The sequence shown here is derived from an EMBL/GenBank/DDBJ whole genome shotgun (WGS) entry which is preliminary data.</text>
</comment>
<dbReference type="Proteomes" id="UP001623348">
    <property type="component" value="Unassembled WGS sequence"/>
</dbReference>
<reference evidence="2 3" key="1">
    <citation type="submission" date="2024-06" db="EMBL/GenBank/DDBJ databases">
        <title>The draft genome of Grus japonensis, version 3.</title>
        <authorList>
            <person name="Nabeshima K."/>
            <person name="Suzuki S."/>
            <person name="Onuma M."/>
        </authorList>
    </citation>
    <scope>NUCLEOTIDE SEQUENCE [LARGE SCALE GENOMIC DNA]</scope>
    <source>
        <strain evidence="2 3">451A</strain>
    </source>
</reference>
<evidence type="ECO:0000259" key="1">
    <source>
        <dbReference type="PROSITE" id="PS50878"/>
    </source>
</evidence>
<dbReference type="AlphaFoldDB" id="A0ABC9VRC7"/>
<sequence length="359" mass="40981">MEQTLLETMLRHMEDKEVTGDSQHSFTKGKSCLTNLVAFCDGVAASVDKGRATDIIYLDFCKAFDTVPHDILVSKLERYGFDGWTTQWIRNWLDGHTQRVVVNGSMSKWRTVTSGVPQGSVLGPALFNIFVGDMDSGIERTLSKFADTKLCGGVDTLERRDAIQRDLDRLERWAHVNRMKFNKAKCMVLHMGRHNPKHDYRLGEEWIESSPEEKDLGVLIDEKLHMSRQRALAAQKANRVLGCIKRGVTSRSREVILPLYSALVRPHLEYCIQLWGPQYRRDMELLERVQRRATKLIRGLEHLCYEDRLRELGLFSLEKRRLRGDLIAAYQYLKGPTGKMVRGCLSGNVVTGQGVMGLN</sequence>
<dbReference type="PRINTS" id="PR01345">
    <property type="entry name" value="CERVTRCPTASE"/>
</dbReference>
<gene>
    <name evidence="2" type="ORF">GRJ2_000065800</name>
</gene>
<dbReference type="InterPro" id="IPR000477">
    <property type="entry name" value="RT_dom"/>
</dbReference>
<keyword evidence="3" id="KW-1185">Reference proteome</keyword>
<proteinExistence type="predicted"/>
<feature type="domain" description="Reverse transcriptase" evidence="1">
    <location>
        <begin position="1"/>
        <end position="220"/>
    </location>
</feature>
<evidence type="ECO:0000313" key="2">
    <source>
        <dbReference type="EMBL" id="GAB0176006.1"/>
    </source>
</evidence>
<dbReference type="PANTHER" id="PTHR33332">
    <property type="entry name" value="REVERSE TRANSCRIPTASE DOMAIN-CONTAINING PROTEIN"/>
    <property type="match status" value="1"/>
</dbReference>
<dbReference type="Pfam" id="PF00078">
    <property type="entry name" value="RVT_1"/>
    <property type="match status" value="1"/>
</dbReference>